<comment type="caution">
    <text evidence="3">The sequence shown here is derived from an EMBL/GenBank/DDBJ whole genome shotgun (WGS) entry which is preliminary data.</text>
</comment>
<dbReference type="CDD" id="cd15787">
    <property type="entry name" value="YycH_N"/>
    <property type="match status" value="1"/>
</dbReference>
<dbReference type="InterPro" id="IPR009996">
    <property type="entry name" value="YycH"/>
</dbReference>
<reference evidence="3 4" key="1">
    <citation type="submission" date="2021-01" db="EMBL/GenBank/DDBJ databases">
        <title>Genome Sequencing of Type Strains.</title>
        <authorList>
            <person name="Lemaire J.F."/>
            <person name="Inderbitzin P."/>
            <person name="Collins S.B."/>
            <person name="Wespe N."/>
            <person name="Knight-Connoni V."/>
        </authorList>
    </citation>
    <scope>NUCLEOTIDE SEQUENCE [LARGE SCALE GENOMIC DNA]</scope>
    <source>
        <strain evidence="3 4">DSM 14730</strain>
    </source>
</reference>
<dbReference type="InterPro" id="IPR042274">
    <property type="entry name" value="YycH/YycI_2"/>
</dbReference>
<feature type="transmembrane region" description="Helical" evidence="1">
    <location>
        <begin position="23"/>
        <end position="44"/>
    </location>
</feature>
<dbReference type="Pfam" id="PF07435">
    <property type="entry name" value="YycH"/>
    <property type="match status" value="1"/>
</dbReference>
<dbReference type="RefSeq" id="WP_188400534.1">
    <property type="nucleotide sequence ID" value="NZ_BMCE01000001.1"/>
</dbReference>
<evidence type="ECO:0000259" key="2">
    <source>
        <dbReference type="Pfam" id="PF07435"/>
    </source>
</evidence>
<dbReference type="Proteomes" id="UP001319060">
    <property type="component" value="Unassembled WGS sequence"/>
</dbReference>
<keyword evidence="1" id="KW-0812">Transmembrane</keyword>
<dbReference type="Gene3D" id="3.30.310.160">
    <property type="entry name" value="YycH protein, domain 2"/>
    <property type="match status" value="1"/>
</dbReference>
<evidence type="ECO:0000313" key="3">
    <source>
        <dbReference type="EMBL" id="MBN3546190.1"/>
    </source>
</evidence>
<dbReference type="EMBL" id="JAFHKS010000044">
    <property type="protein sequence ID" value="MBN3546190.1"/>
    <property type="molecule type" value="Genomic_DNA"/>
</dbReference>
<accession>A0ABS2ZDB6</accession>
<gene>
    <name evidence="3" type="ORF">JYA64_12870</name>
</gene>
<evidence type="ECO:0000256" key="1">
    <source>
        <dbReference type="SAM" id="Phobius"/>
    </source>
</evidence>
<evidence type="ECO:0000313" key="4">
    <source>
        <dbReference type="Proteomes" id="UP001319060"/>
    </source>
</evidence>
<organism evidence="3 4">
    <name type="scientific">Fictibacillus barbaricus</name>
    <dbReference type="NCBI Taxonomy" id="182136"/>
    <lineage>
        <taxon>Bacteria</taxon>
        <taxon>Bacillati</taxon>
        <taxon>Bacillota</taxon>
        <taxon>Bacilli</taxon>
        <taxon>Bacillales</taxon>
        <taxon>Fictibacillaceae</taxon>
        <taxon>Fictibacillus</taxon>
    </lineage>
</organism>
<keyword evidence="1" id="KW-0472">Membrane</keyword>
<keyword evidence="4" id="KW-1185">Reference proteome</keyword>
<dbReference type="Gene3D" id="3.10.450.310">
    <property type="match status" value="1"/>
</dbReference>
<keyword evidence="1" id="KW-1133">Transmembrane helix</keyword>
<proteinExistence type="predicted"/>
<protein>
    <recommendedName>
        <fullName evidence="2">Regulatory protein YycH domain-containing protein</fullName>
    </recommendedName>
</protein>
<sequence length="474" mass="54701">MNWLKWITHTRKVITYVRENRELIKSVVLTSLIALSLVLTWSLWTFKPSYPALEDPRTVKKEMVEDQLSLSEAVYPTQVIYHKDNELYGAEANNQINLFHKVLSETRFTFDTGPKNDQTFDPADESFIKKTNYVEVIYPVGMSQEIYKDVFSFEAAQITASKPQNVDRLYLYQSNTGGVEGYLISYQPQKKQKIKAINNDALLPLLKQMNQLVAKEDFKPYVSHDIKEETSEGENEIKDRFYFPMNSIIVNSNAYISKAINEETKEKYKKALFKDPLAVKSASTAVNEETFTDGTAAMVINETENRFTYTNFAGLTNGSQSTINSPLFLSIDYVNTHAGWGGNPYIVSSLDNETAGFWLYVDELPVLDDDMQMSLSWSEGELYQYKRSMVELDTQSKYYPEDLSETIKLESGNEVIQELKAADYNENYIKDVRIGYSIRRQSKPHIYILEPKWFINYENQGWSPLFKADREEGF</sequence>
<name>A0ABS2ZDB6_9BACL</name>
<feature type="domain" description="Regulatory protein YycH" evidence="2">
    <location>
        <begin position="22"/>
        <end position="464"/>
    </location>
</feature>